<dbReference type="PANTHER" id="PTHR24221">
    <property type="entry name" value="ATP-BINDING CASSETTE SUB-FAMILY B"/>
    <property type="match status" value="1"/>
</dbReference>
<dbReference type="Pfam" id="PF00664">
    <property type="entry name" value="ABC_membrane"/>
    <property type="match status" value="1"/>
</dbReference>
<dbReference type="InterPro" id="IPR003593">
    <property type="entry name" value="AAA+_ATPase"/>
</dbReference>
<comment type="subcellular location">
    <subcellularLocation>
        <location evidence="1">Cell membrane</location>
        <topology evidence="1">Multi-pass membrane protein</topology>
    </subcellularLocation>
</comment>
<organism evidence="10 11">
    <name type="scientific">Chitinophaga filiformis</name>
    <name type="common">Myxococcus filiformis</name>
    <name type="synonym">Flexibacter filiformis</name>
    <dbReference type="NCBI Taxonomy" id="104663"/>
    <lineage>
        <taxon>Bacteria</taxon>
        <taxon>Pseudomonadati</taxon>
        <taxon>Bacteroidota</taxon>
        <taxon>Chitinophagia</taxon>
        <taxon>Chitinophagales</taxon>
        <taxon>Chitinophagaceae</taxon>
        <taxon>Chitinophaga</taxon>
    </lineage>
</organism>
<dbReference type="GO" id="GO:0005524">
    <property type="term" value="F:ATP binding"/>
    <property type="evidence" value="ECO:0007669"/>
    <property type="project" value="UniProtKB-KW"/>
</dbReference>
<evidence type="ECO:0000256" key="5">
    <source>
        <dbReference type="ARBA" id="ARBA00022989"/>
    </source>
</evidence>
<evidence type="ECO:0000256" key="6">
    <source>
        <dbReference type="ARBA" id="ARBA00023136"/>
    </source>
</evidence>
<dbReference type="Proteomes" id="UP000199045">
    <property type="component" value="Unassembled WGS sequence"/>
</dbReference>
<dbReference type="GO" id="GO:0005886">
    <property type="term" value="C:plasma membrane"/>
    <property type="evidence" value="ECO:0007669"/>
    <property type="project" value="UniProtKB-SubCell"/>
</dbReference>
<evidence type="ECO:0000256" key="4">
    <source>
        <dbReference type="ARBA" id="ARBA00022840"/>
    </source>
</evidence>
<accession>A0A1G7M213</accession>
<dbReference type="CDD" id="cd03228">
    <property type="entry name" value="ABCC_MRP_Like"/>
    <property type="match status" value="1"/>
</dbReference>
<keyword evidence="3" id="KW-0547">Nucleotide-binding</keyword>
<keyword evidence="6 7" id="KW-0472">Membrane</keyword>
<dbReference type="Gene3D" id="1.20.1560.10">
    <property type="entry name" value="ABC transporter type 1, transmembrane domain"/>
    <property type="match status" value="1"/>
</dbReference>
<dbReference type="Gene3D" id="3.40.50.300">
    <property type="entry name" value="P-loop containing nucleotide triphosphate hydrolases"/>
    <property type="match status" value="1"/>
</dbReference>
<dbReference type="GO" id="GO:0140359">
    <property type="term" value="F:ABC-type transporter activity"/>
    <property type="evidence" value="ECO:0007669"/>
    <property type="project" value="InterPro"/>
</dbReference>
<dbReference type="GO" id="GO:0016887">
    <property type="term" value="F:ATP hydrolysis activity"/>
    <property type="evidence" value="ECO:0007669"/>
    <property type="project" value="InterPro"/>
</dbReference>
<dbReference type="InterPro" id="IPR011527">
    <property type="entry name" value="ABC1_TM_dom"/>
</dbReference>
<dbReference type="SUPFAM" id="SSF90123">
    <property type="entry name" value="ABC transporter transmembrane region"/>
    <property type="match status" value="1"/>
</dbReference>
<dbReference type="GO" id="GO:0034040">
    <property type="term" value="F:ATPase-coupled lipid transmembrane transporter activity"/>
    <property type="evidence" value="ECO:0007669"/>
    <property type="project" value="TreeGrafter"/>
</dbReference>
<evidence type="ECO:0000256" key="1">
    <source>
        <dbReference type="ARBA" id="ARBA00004651"/>
    </source>
</evidence>
<feature type="transmembrane region" description="Helical" evidence="7">
    <location>
        <begin position="50"/>
        <end position="72"/>
    </location>
</feature>
<dbReference type="InterPro" id="IPR027417">
    <property type="entry name" value="P-loop_NTPase"/>
</dbReference>
<name>A0A1G7M213_CHIFI</name>
<dbReference type="InterPro" id="IPR003439">
    <property type="entry name" value="ABC_transporter-like_ATP-bd"/>
</dbReference>
<feature type="domain" description="ABC transmembrane type-1" evidence="9">
    <location>
        <begin position="51"/>
        <end position="324"/>
    </location>
</feature>
<dbReference type="GO" id="GO:0015833">
    <property type="term" value="P:peptide transport"/>
    <property type="evidence" value="ECO:0007669"/>
    <property type="project" value="InterPro"/>
</dbReference>
<dbReference type="SUPFAM" id="SSF52540">
    <property type="entry name" value="P-loop containing nucleoside triphosphate hydrolases"/>
    <property type="match status" value="1"/>
</dbReference>
<evidence type="ECO:0000256" key="2">
    <source>
        <dbReference type="ARBA" id="ARBA00022692"/>
    </source>
</evidence>
<feature type="transmembrane region" description="Helical" evidence="7">
    <location>
        <begin position="181"/>
        <end position="199"/>
    </location>
</feature>
<proteinExistence type="predicted"/>
<evidence type="ECO:0000259" key="9">
    <source>
        <dbReference type="PROSITE" id="PS50929"/>
    </source>
</evidence>
<dbReference type="InterPro" id="IPR005898">
    <property type="entry name" value="Cyc_pep_transpt_SyrD/YojI"/>
</dbReference>
<dbReference type="InterPro" id="IPR039421">
    <property type="entry name" value="Type_1_exporter"/>
</dbReference>
<dbReference type="PROSITE" id="PS50929">
    <property type="entry name" value="ABC_TM1F"/>
    <property type="match status" value="1"/>
</dbReference>
<dbReference type="GO" id="GO:1904680">
    <property type="term" value="F:peptide transmembrane transporter activity"/>
    <property type="evidence" value="ECO:0007669"/>
    <property type="project" value="InterPro"/>
</dbReference>
<feature type="transmembrane region" description="Helical" evidence="7">
    <location>
        <begin position="265"/>
        <end position="287"/>
    </location>
</feature>
<dbReference type="Pfam" id="PF00005">
    <property type="entry name" value="ABC_tran"/>
    <property type="match status" value="1"/>
</dbReference>
<evidence type="ECO:0000313" key="10">
    <source>
        <dbReference type="EMBL" id="SDF55674.1"/>
    </source>
</evidence>
<protein>
    <submittedName>
        <fullName evidence="10">Putative ATP-binding cassette transporter</fullName>
    </submittedName>
</protein>
<evidence type="ECO:0000259" key="8">
    <source>
        <dbReference type="PROSITE" id="PS50893"/>
    </source>
</evidence>
<dbReference type="PANTHER" id="PTHR24221:SF654">
    <property type="entry name" value="ATP-BINDING CASSETTE SUB-FAMILY B MEMBER 6"/>
    <property type="match status" value="1"/>
</dbReference>
<reference evidence="11" key="1">
    <citation type="submission" date="2016-10" db="EMBL/GenBank/DDBJ databases">
        <authorList>
            <person name="Varghese N."/>
            <person name="Submissions S."/>
        </authorList>
    </citation>
    <scope>NUCLEOTIDE SEQUENCE [LARGE SCALE GENOMIC DNA]</scope>
    <source>
        <strain evidence="11">DSM 527</strain>
    </source>
</reference>
<dbReference type="EMBL" id="FNBN01000002">
    <property type="protein sequence ID" value="SDF55674.1"/>
    <property type="molecule type" value="Genomic_DNA"/>
</dbReference>
<gene>
    <name evidence="10" type="ORF">SAMN04488121_102261</name>
</gene>
<evidence type="ECO:0000313" key="11">
    <source>
        <dbReference type="Proteomes" id="UP000199045"/>
    </source>
</evidence>
<dbReference type="SMART" id="SM00382">
    <property type="entry name" value="AAA"/>
    <property type="match status" value="1"/>
</dbReference>
<feature type="transmembrane region" description="Helical" evidence="7">
    <location>
        <begin position="156"/>
        <end position="175"/>
    </location>
</feature>
<feature type="transmembrane region" description="Helical" evidence="7">
    <location>
        <begin position="84"/>
        <end position="102"/>
    </location>
</feature>
<keyword evidence="2 7" id="KW-0812">Transmembrane</keyword>
<dbReference type="InterPro" id="IPR036640">
    <property type="entry name" value="ABC1_TM_sf"/>
</dbReference>
<dbReference type="AlphaFoldDB" id="A0A1G7M213"/>
<feature type="domain" description="ABC transporter" evidence="8">
    <location>
        <begin position="360"/>
        <end position="569"/>
    </location>
</feature>
<dbReference type="PROSITE" id="PS50893">
    <property type="entry name" value="ABC_TRANSPORTER_2"/>
    <property type="match status" value="1"/>
</dbReference>
<evidence type="ECO:0000256" key="7">
    <source>
        <dbReference type="SAM" id="Phobius"/>
    </source>
</evidence>
<sequence>MARVHYPDCKLALIQKHMPDQNNKDAARPAGYKLYLRMVLQHSDIPKRTIIFYTVISGIVNAVLLSVLNAAANSAGEGEVQVKYLLLFAIALTIFYITKRYILRKSVIIVENAVYSLRLRILEKLRRCELSPMESIGKDEIFTRVSNDTNFISQSAAVIINAFQALILVTFALIYIGFLSFTAFAATIVILVIAISYFLRRQNDINRELREANKNESAFYDHIENLIEGFKEIKINHLKNEQLFTDIRHTADYGKEVKTSSGLRFAVGYMFSEMVFYLLLASIIFLLPQFQTLYTGTLTRLTASILFVIGPLENIVTTIPLFAKAIQATQNIDHLERKIAAFSENDTPKSYPPLPPFEEIKLENVVYDYMDEEKQSSFTLGPIDFTLKKGSLICIIGGNGSGKSTFLKVLTNLYHPASGRILVNGTALKDFNKEDYRFWFSTIFTDFHLFPKIYGIPNLNADKVNEYIKLMGLSHKTHFNGTNFSNVRLSTGQRKRLALICTLLEDKPIMILDEVTADQDPGFKKFFYTEILPSFRLKGKTIIMVSHDDKYTEQFDRVIEMEYGKIISQ</sequence>
<keyword evidence="4 10" id="KW-0067">ATP-binding</keyword>
<keyword evidence="5 7" id="KW-1133">Transmembrane helix</keyword>
<dbReference type="STRING" id="104663.SAMN04488121_102261"/>
<evidence type="ECO:0000256" key="3">
    <source>
        <dbReference type="ARBA" id="ARBA00022741"/>
    </source>
</evidence>
<dbReference type="NCBIfam" id="TIGR01194">
    <property type="entry name" value="cyc_pep_trnsptr"/>
    <property type="match status" value="1"/>
</dbReference>